<dbReference type="Proteomes" id="UP000030512">
    <property type="component" value="Chromosome"/>
</dbReference>
<evidence type="ECO:0000313" key="3">
    <source>
        <dbReference type="Proteomes" id="UP000030512"/>
    </source>
</evidence>
<keyword evidence="1" id="KW-1133">Transmembrane helix</keyword>
<dbReference type="AlphaFoldDB" id="A0A140E458"/>
<dbReference type="EMBL" id="CP014476">
    <property type="protein sequence ID" value="AMK75182.1"/>
    <property type="molecule type" value="Genomic_DNA"/>
</dbReference>
<evidence type="ECO:0000256" key="1">
    <source>
        <dbReference type="SAM" id="Phobius"/>
    </source>
</evidence>
<dbReference type="Pfam" id="PF11146">
    <property type="entry name" value="DUF2905"/>
    <property type="match status" value="1"/>
</dbReference>
<accession>A0A140E458</accession>
<keyword evidence="3" id="KW-1185">Reference proteome</keyword>
<sequence>MEPGKALIVIGSAILLIGLVLNYAPWLVNWFGKLPGDIRIQNKSSFVFIPITSMIVVSVLITLLANLFFRK</sequence>
<proteinExistence type="predicted"/>
<feature type="transmembrane region" description="Helical" evidence="1">
    <location>
        <begin position="46"/>
        <end position="69"/>
    </location>
</feature>
<evidence type="ECO:0000313" key="2">
    <source>
        <dbReference type="EMBL" id="AMK75182.1"/>
    </source>
</evidence>
<name>A0A140E458_9GAMM</name>
<reference evidence="2 3" key="1">
    <citation type="journal article" date="2015" name="Environ. Microbiol.">
        <title>Methane oxidation coupled to nitrate reduction under hypoxia by the Gammaproteobacterium Methylomonas denitrificans, sp. nov. type strain FJG1.</title>
        <authorList>
            <person name="Kits K.D."/>
            <person name="Klotz M.G."/>
            <person name="Stein L.Y."/>
        </authorList>
    </citation>
    <scope>NUCLEOTIDE SEQUENCE [LARGE SCALE GENOMIC DNA]</scope>
    <source>
        <strain evidence="2 3">FJG1</strain>
    </source>
</reference>
<keyword evidence="1" id="KW-0812">Transmembrane</keyword>
<feature type="transmembrane region" description="Helical" evidence="1">
    <location>
        <begin position="7"/>
        <end position="26"/>
    </location>
</feature>
<dbReference type="KEGG" id="mdn:JT25_001560"/>
<dbReference type="RefSeq" id="WP_036272214.1">
    <property type="nucleotide sequence ID" value="NZ_CP014476.1"/>
</dbReference>
<gene>
    <name evidence="2" type="ORF">JT25_001560</name>
</gene>
<dbReference type="InterPro" id="IPR021320">
    <property type="entry name" value="DUF2905"/>
</dbReference>
<dbReference type="STRING" id="1538553.JT25_001560"/>
<protein>
    <recommendedName>
        <fullName evidence="4">DUF2905 domain-containing protein</fullName>
    </recommendedName>
</protein>
<dbReference type="PANTHER" id="PTHR36443:SF1">
    <property type="entry name" value="BSR5223 PROTEIN"/>
    <property type="match status" value="1"/>
</dbReference>
<evidence type="ECO:0008006" key="4">
    <source>
        <dbReference type="Google" id="ProtNLM"/>
    </source>
</evidence>
<organism evidence="2 3">
    <name type="scientific">Methylomonas denitrificans</name>
    <dbReference type="NCBI Taxonomy" id="1538553"/>
    <lineage>
        <taxon>Bacteria</taxon>
        <taxon>Pseudomonadati</taxon>
        <taxon>Pseudomonadota</taxon>
        <taxon>Gammaproteobacteria</taxon>
        <taxon>Methylococcales</taxon>
        <taxon>Methylococcaceae</taxon>
        <taxon>Methylomonas</taxon>
    </lineage>
</organism>
<dbReference type="PANTHER" id="PTHR36443">
    <property type="entry name" value="BSR5223 PROTEIN"/>
    <property type="match status" value="1"/>
</dbReference>
<keyword evidence="1" id="KW-0472">Membrane</keyword>
<dbReference type="OrthoDB" id="9811610at2"/>